<keyword evidence="7" id="KW-1185">Reference proteome</keyword>
<name>A0AAQ3LA00_9BACT</name>
<dbReference type="RefSeq" id="WP_317834325.1">
    <property type="nucleotide sequence ID" value="NZ_CP136920.1"/>
</dbReference>
<dbReference type="InterPro" id="IPR000843">
    <property type="entry name" value="HTH_LacI"/>
</dbReference>
<dbReference type="GO" id="GO:0003700">
    <property type="term" value="F:DNA-binding transcription factor activity"/>
    <property type="evidence" value="ECO:0007669"/>
    <property type="project" value="TreeGrafter"/>
</dbReference>
<dbReference type="PANTHER" id="PTHR30146">
    <property type="entry name" value="LACI-RELATED TRANSCRIPTIONAL REPRESSOR"/>
    <property type="match status" value="1"/>
</dbReference>
<protein>
    <submittedName>
        <fullName evidence="6">LacI family DNA-binding transcriptional regulator</fullName>
    </submittedName>
</protein>
<dbReference type="Proteomes" id="UP001304300">
    <property type="component" value="Chromosome"/>
</dbReference>
<dbReference type="SUPFAM" id="SSF53822">
    <property type="entry name" value="Periplasmic binding protein-like I"/>
    <property type="match status" value="1"/>
</dbReference>
<gene>
    <name evidence="6" type="ORF">RZN69_01990</name>
</gene>
<sequence>MKKRPSIQDIADRLGVCKMTVSLALRKNPKISKATREKVEAVAEELGYRKNPELSRFMSAIRRKATDERGLPLAYITTGKVRGEWRRSATERQYWEGAQQQAEAYGFYIMEFWLDEPGMSEKRLSQILWSRGIQGVILHPFSGSITDRTREIVIELNLSRFATVTMGDMLTRPVLNRVVHDHYTSTLEAMDALVQLGYKRIGFCMTKHMDRIVKHRWQAAYRIYCANNPVNRIEPLIRHDLNASHIGEWCQKKKLDAVISADIRMASFFEQVGIKMGDEVAYADLDLDRNHENYHGVSGIDQNSRAVGNVAVDALMSGIQRNECGVPQSPLTIQVEGSWHDRGSTPSVKMDGA</sequence>
<dbReference type="InterPro" id="IPR010982">
    <property type="entry name" value="Lambda_DNA-bd_dom_sf"/>
</dbReference>
<dbReference type="SMART" id="SM00354">
    <property type="entry name" value="HTH_LACI"/>
    <property type="match status" value="1"/>
</dbReference>
<organism evidence="6 7">
    <name type="scientific">Rubellicoccus peritrichatus</name>
    <dbReference type="NCBI Taxonomy" id="3080537"/>
    <lineage>
        <taxon>Bacteria</taxon>
        <taxon>Pseudomonadati</taxon>
        <taxon>Verrucomicrobiota</taxon>
        <taxon>Opitutia</taxon>
        <taxon>Puniceicoccales</taxon>
        <taxon>Cerasicoccaceae</taxon>
        <taxon>Rubellicoccus</taxon>
    </lineage>
</organism>
<reference evidence="6 7" key="1">
    <citation type="submission" date="2023-10" db="EMBL/GenBank/DDBJ databases">
        <title>Rubellicoccus peritrichatus gen. nov., sp. nov., isolated from an algae of coral reef tank.</title>
        <authorList>
            <person name="Luo J."/>
        </authorList>
    </citation>
    <scope>NUCLEOTIDE SEQUENCE [LARGE SCALE GENOMIC DNA]</scope>
    <source>
        <strain evidence="6 7">CR14</strain>
    </source>
</reference>
<dbReference type="CDD" id="cd01392">
    <property type="entry name" value="HTH_LacI"/>
    <property type="match status" value="1"/>
</dbReference>
<keyword evidence="3 6" id="KW-0238">DNA-binding</keyword>
<dbReference type="PROSITE" id="PS50932">
    <property type="entry name" value="HTH_LACI_2"/>
    <property type="match status" value="1"/>
</dbReference>
<keyword evidence="1" id="KW-0678">Repressor</keyword>
<evidence type="ECO:0000256" key="3">
    <source>
        <dbReference type="ARBA" id="ARBA00023125"/>
    </source>
</evidence>
<evidence type="ECO:0000259" key="5">
    <source>
        <dbReference type="PROSITE" id="PS50932"/>
    </source>
</evidence>
<evidence type="ECO:0000313" key="6">
    <source>
        <dbReference type="EMBL" id="WOO41841.1"/>
    </source>
</evidence>
<dbReference type="PANTHER" id="PTHR30146:SF148">
    <property type="entry name" value="HTH-TYPE TRANSCRIPTIONAL REPRESSOR PURR-RELATED"/>
    <property type="match status" value="1"/>
</dbReference>
<dbReference type="SUPFAM" id="SSF47413">
    <property type="entry name" value="lambda repressor-like DNA-binding domains"/>
    <property type="match status" value="1"/>
</dbReference>
<accession>A0AAQ3LA00</accession>
<dbReference type="AlphaFoldDB" id="A0AAQ3LA00"/>
<evidence type="ECO:0000256" key="1">
    <source>
        <dbReference type="ARBA" id="ARBA00022491"/>
    </source>
</evidence>
<proteinExistence type="predicted"/>
<keyword evidence="4" id="KW-0804">Transcription</keyword>
<dbReference type="GO" id="GO:0000976">
    <property type="term" value="F:transcription cis-regulatory region binding"/>
    <property type="evidence" value="ECO:0007669"/>
    <property type="project" value="TreeGrafter"/>
</dbReference>
<dbReference type="KEGG" id="puo:RZN69_01990"/>
<dbReference type="Pfam" id="PF00356">
    <property type="entry name" value="LacI"/>
    <property type="match status" value="1"/>
</dbReference>
<keyword evidence="2" id="KW-0805">Transcription regulation</keyword>
<evidence type="ECO:0000313" key="7">
    <source>
        <dbReference type="Proteomes" id="UP001304300"/>
    </source>
</evidence>
<evidence type="ECO:0000256" key="2">
    <source>
        <dbReference type="ARBA" id="ARBA00023015"/>
    </source>
</evidence>
<dbReference type="InterPro" id="IPR028082">
    <property type="entry name" value="Peripla_BP_I"/>
</dbReference>
<dbReference type="Gene3D" id="3.40.50.2300">
    <property type="match status" value="2"/>
</dbReference>
<feature type="domain" description="HTH lacI-type" evidence="5">
    <location>
        <begin position="5"/>
        <end position="59"/>
    </location>
</feature>
<dbReference type="EMBL" id="CP136920">
    <property type="protein sequence ID" value="WOO41841.1"/>
    <property type="molecule type" value="Genomic_DNA"/>
</dbReference>
<dbReference type="Gene3D" id="1.10.260.40">
    <property type="entry name" value="lambda repressor-like DNA-binding domains"/>
    <property type="match status" value="1"/>
</dbReference>
<evidence type="ECO:0000256" key="4">
    <source>
        <dbReference type="ARBA" id="ARBA00023163"/>
    </source>
</evidence>